<name>T1GZH2_MEGSC</name>
<reference evidence="1" key="2">
    <citation type="submission" date="2015-06" db="UniProtKB">
        <authorList>
            <consortium name="EnsemblMetazoa"/>
        </authorList>
    </citation>
    <scope>IDENTIFICATION</scope>
</reference>
<dbReference type="Proteomes" id="UP000015102">
    <property type="component" value="Unassembled WGS sequence"/>
</dbReference>
<dbReference type="EMBL" id="CAQQ02174300">
    <property type="status" value="NOT_ANNOTATED_CDS"/>
    <property type="molecule type" value="Genomic_DNA"/>
</dbReference>
<dbReference type="EMBL" id="CAQQ02174301">
    <property type="status" value="NOT_ANNOTATED_CDS"/>
    <property type="molecule type" value="Genomic_DNA"/>
</dbReference>
<dbReference type="HOGENOM" id="CLU_2834078_0_0_1"/>
<keyword evidence="2" id="KW-1185">Reference proteome</keyword>
<proteinExistence type="predicted"/>
<reference evidence="2" key="1">
    <citation type="submission" date="2013-02" db="EMBL/GenBank/DDBJ databases">
        <authorList>
            <person name="Hughes D."/>
        </authorList>
    </citation>
    <scope>NUCLEOTIDE SEQUENCE</scope>
    <source>
        <strain>Durham</strain>
        <strain evidence="2">NC isolate 2 -- Noor lab</strain>
    </source>
</reference>
<accession>T1GZH2</accession>
<protein>
    <submittedName>
        <fullName evidence="1">Uncharacterized protein</fullName>
    </submittedName>
</protein>
<evidence type="ECO:0000313" key="2">
    <source>
        <dbReference type="Proteomes" id="UP000015102"/>
    </source>
</evidence>
<dbReference type="EnsemblMetazoa" id="MESCA009273-RA">
    <property type="protein sequence ID" value="MESCA009273-PA"/>
    <property type="gene ID" value="MESCA009273"/>
</dbReference>
<evidence type="ECO:0000313" key="1">
    <source>
        <dbReference type="EnsemblMetazoa" id="MESCA009273-PA"/>
    </source>
</evidence>
<dbReference type="AlphaFoldDB" id="T1GZH2"/>
<sequence>MIVVKFAVEFIETNFITVYTNVVGIQIQGGLQSNCFAICFISILCVAHWSEQELDERGESMEHDGQ</sequence>
<organism evidence="1 2">
    <name type="scientific">Megaselia scalaris</name>
    <name type="common">Humpbacked fly</name>
    <name type="synonym">Phora scalaris</name>
    <dbReference type="NCBI Taxonomy" id="36166"/>
    <lineage>
        <taxon>Eukaryota</taxon>
        <taxon>Metazoa</taxon>
        <taxon>Ecdysozoa</taxon>
        <taxon>Arthropoda</taxon>
        <taxon>Hexapoda</taxon>
        <taxon>Insecta</taxon>
        <taxon>Pterygota</taxon>
        <taxon>Neoptera</taxon>
        <taxon>Endopterygota</taxon>
        <taxon>Diptera</taxon>
        <taxon>Brachycera</taxon>
        <taxon>Muscomorpha</taxon>
        <taxon>Platypezoidea</taxon>
        <taxon>Phoridae</taxon>
        <taxon>Megaseliini</taxon>
        <taxon>Megaselia</taxon>
    </lineage>
</organism>